<evidence type="ECO:0000256" key="1">
    <source>
        <dbReference type="SAM" id="MobiDB-lite"/>
    </source>
</evidence>
<evidence type="ECO:0000313" key="2">
    <source>
        <dbReference type="EMBL" id="PAV71215.1"/>
    </source>
</evidence>
<accession>A0A2A2KBA8</accession>
<keyword evidence="3" id="KW-1185">Reference proteome</keyword>
<feature type="compositionally biased region" description="Basic and acidic residues" evidence="1">
    <location>
        <begin position="68"/>
        <end position="78"/>
    </location>
</feature>
<evidence type="ECO:0000313" key="3">
    <source>
        <dbReference type="Proteomes" id="UP000218231"/>
    </source>
</evidence>
<dbReference type="EMBL" id="LIAE01009106">
    <property type="protein sequence ID" value="PAV71215.1"/>
    <property type="molecule type" value="Genomic_DNA"/>
</dbReference>
<dbReference type="AlphaFoldDB" id="A0A2A2KBA8"/>
<name>A0A2A2KBA8_9BILA</name>
<proteinExistence type="predicted"/>
<dbReference type="Proteomes" id="UP000218231">
    <property type="component" value="Unassembled WGS sequence"/>
</dbReference>
<comment type="caution">
    <text evidence="2">The sequence shown here is derived from an EMBL/GenBank/DDBJ whole genome shotgun (WGS) entry which is preliminary data.</text>
</comment>
<feature type="region of interest" description="Disordered" evidence="1">
    <location>
        <begin position="22"/>
        <end position="106"/>
    </location>
</feature>
<sequence length="106" mass="11168">MACDPMTRPERVQRLRPRLAQAYEGGDGRCRPPAARDAAPPATGLRCVQPAPQHRARRGAGGAGGADRAVERAAADRGARHRPRTGEAGRPGALYDRHVRDGAAAA</sequence>
<protein>
    <submittedName>
        <fullName evidence="2">Uncharacterized protein</fullName>
    </submittedName>
</protein>
<gene>
    <name evidence="2" type="ORF">WR25_27073</name>
</gene>
<feature type="compositionally biased region" description="Basic and acidic residues" evidence="1">
    <location>
        <begin position="95"/>
        <end position="106"/>
    </location>
</feature>
<feature type="compositionally biased region" description="Low complexity" evidence="1">
    <location>
        <begin position="31"/>
        <end position="42"/>
    </location>
</feature>
<organism evidence="2 3">
    <name type="scientific">Diploscapter pachys</name>
    <dbReference type="NCBI Taxonomy" id="2018661"/>
    <lineage>
        <taxon>Eukaryota</taxon>
        <taxon>Metazoa</taxon>
        <taxon>Ecdysozoa</taxon>
        <taxon>Nematoda</taxon>
        <taxon>Chromadorea</taxon>
        <taxon>Rhabditida</taxon>
        <taxon>Rhabditina</taxon>
        <taxon>Rhabditomorpha</taxon>
        <taxon>Rhabditoidea</taxon>
        <taxon>Rhabditidae</taxon>
        <taxon>Diploscapter</taxon>
    </lineage>
</organism>
<reference evidence="2 3" key="1">
    <citation type="journal article" date="2017" name="Curr. Biol.">
        <title>Genome architecture and evolution of a unichromosomal asexual nematode.</title>
        <authorList>
            <person name="Fradin H."/>
            <person name="Zegar C."/>
            <person name="Gutwein M."/>
            <person name="Lucas J."/>
            <person name="Kovtun M."/>
            <person name="Corcoran D."/>
            <person name="Baugh L.R."/>
            <person name="Kiontke K."/>
            <person name="Gunsalus K."/>
            <person name="Fitch D.H."/>
            <person name="Piano F."/>
        </authorList>
    </citation>
    <scope>NUCLEOTIDE SEQUENCE [LARGE SCALE GENOMIC DNA]</scope>
    <source>
        <strain evidence="2">PF1309</strain>
    </source>
</reference>